<gene>
    <name evidence="2" type="ORF">SVXNc_0311</name>
</gene>
<protein>
    <submittedName>
        <fullName evidence="2">SsDNA binding protein RPA14, OB-fold</fullName>
    </submittedName>
</protein>
<dbReference type="InterPro" id="IPR004365">
    <property type="entry name" value="NA-bd_OB_tRNA"/>
</dbReference>
<keyword evidence="3" id="KW-1185">Reference proteome</keyword>
<sequence>MPEQQRRAPAVPKDVTEIDPRDDIRVRVVGTIISKDEDSITVDDSTGTVEVFMQEELMEDLEENQRVRVLGRVLPTPDSFEIQAETVQDFEGVDEELRDRVKKVVNSTQ</sequence>
<dbReference type="SUPFAM" id="SSF50249">
    <property type="entry name" value="Nucleic acid-binding proteins"/>
    <property type="match status" value="1"/>
</dbReference>
<dbReference type="EMBL" id="CP104395">
    <property type="protein sequence ID" value="WEL19338.1"/>
    <property type="molecule type" value="Genomic_DNA"/>
</dbReference>
<evidence type="ECO:0000313" key="2">
    <source>
        <dbReference type="EMBL" id="WEL19338.1"/>
    </source>
</evidence>
<dbReference type="InterPro" id="IPR012340">
    <property type="entry name" value="NA-bd_OB-fold"/>
</dbReference>
<dbReference type="Gene3D" id="2.40.50.140">
    <property type="entry name" value="Nucleic acid-binding proteins"/>
    <property type="match status" value="1"/>
</dbReference>
<proteinExistence type="predicted"/>
<accession>A0ABY8CDN5</accession>
<organism evidence="2 3">
    <name type="scientific">Candidatus Nanohalococcus occultus</name>
    <dbReference type="NCBI Taxonomy" id="2978047"/>
    <lineage>
        <taxon>Archaea</taxon>
        <taxon>Candidatus Nanohalarchaeota</taxon>
        <taxon>Candidatus Nanohalarchaeota incertae sedis</taxon>
        <taxon>Candidatus Nanohalococcus</taxon>
    </lineage>
</organism>
<dbReference type="Pfam" id="PF01336">
    <property type="entry name" value="tRNA_anti-codon"/>
    <property type="match status" value="1"/>
</dbReference>
<reference evidence="2 3" key="1">
    <citation type="submission" date="2022-09" db="EMBL/GenBank/DDBJ databases">
        <title>Xylan utilization by haloarchaea-nanohaloarchaea associations.</title>
        <authorList>
            <person name="Yakimov M."/>
        </authorList>
    </citation>
    <scope>NUCLEOTIDE SEQUENCE [LARGE SCALE GENOMIC DNA]</scope>
    <source>
        <strain evidence="2 3">SVXNc</strain>
    </source>
</reference>
<dbReference type="Proteomes" id="UP001218034">
    <property type="component" value="Chromosome"/>
</dbReference>
<feature type="domain" description="OB" evidence="1">
    <location>
        <begin position="26"/>
        <end position="88"/>
    </location>
</feature>
<dbReference type="RefSeq" id="WP_347722210.1">
    <property type="nucleotide sequence ID" value="NZ_CP104395.1"/>
</dbReference>
<evidence type="ECO:0000259" key="1">
    <source>
        <dbReference type="Pfam" id="PF01336"/>
    </source>
</evidence>
<evidence type="ECO:0000313" key="3">
    <source>
        <dbReference type="Proteomes" id="UP001218034"/>
    </source>
</evidence>
<name>A0ABY8CDN5_9ARCH</name>
<dbReference type="GeneID" id="98290349"/>